<organism evidence="4 5">
    <name type="scientific">Ailuropoda melanoleuca</name>
    <name type="common">Giant panda</name>
    <dbReference type="NCBI Taxonomy" id="9646"/>
    <lineage>
        <taxon>Eukaryota</taxon>
        <taxon>Metazoa</taxon>
        <taxon>Chordata</taxon>
        <taxon>Craniata</taxon>
        <taxon>Vertebrata</taxon>
        <taxon>Euteleostomi</taxon>
        <taxon>Mammalia</taxon>
        <taxon>Eutheria</taxon>
        <taxon>Laurasiatheria</taxon>
        <taxon>Carnivora</taxon>
        <taxon>Caniformia</taxon>
        <taxon>Ursidae</taxon>
        <taxon>Ailuropoda</taxon>
    </lineage>
</organism>
<dbReference type="PRINTS" id="PR00081">
    <property type="entry name" value="GDHRDH"/>
</dbReference>
<accession>G1LJZ4</accession>
<dbReference type="PANTHER" id="PTHR43963">
    <property type="entry name" value="CARBONYL REDUCTASE 1-RELATED"/>
    <property type="match status" value="1"/>
</dbReference>
<evidence type="ECO:0000313" key="4">
    <source>
        <dbReference type="Ensembl" id="ENSAMEP00000007254.2"/>
    </source>
</evidence>
<evidence type="ECO:0000256" key="3">
    <source>
        <dbReference type="ARBA" id="ARBA00023002"/>
    </source>
</evidence>
<dbReference type="GeneTree" id="ENSGT00510000046499"/>
<dbReference type="AlphaFoldDB" id="G1LJZ4"/>
<comment type="similarity">
    <text evidence="1">Belongs to the short-chain dehydrogenases/reductases (SDR) family.</text>
</comment>
<evidence type="ECO:0000313" key="5">
    <source>
        <dbReference type="Proteomes" id="UP000008912"/>
    </source>
</evidence>
<dbReference type="Gene3D" id="3.40.50.720">
    <property type="entry name" value="NAD(P)-binding Rossmann-like Domain"/>
    <property type="match status" value="1"/>
</dbReference>
<keyword evidence="3" id="KW-0560">Oxidoreductase</keyword>
<reference evidence="4 5" key="1">
    <citation type="journal article" date="2010" name="Nature">
        <title>The sequence and de novo assembly of the giant panda genome.</title>
        <authorList>
            <person name="Li R."/>
            <person name="Fan W."/>
            <person name="Tian G."/>
            <person name="Zhu H."/>
            <person name="He L."/>
            <person name="Cai J."/>
            <person name="Huang Q."/>
            <person name="Cai Q."/>
            <person name="Li B."/>
            <person name="Bai Y."/>
            <person name="Zhang Z."/>
            <person name="Zhang Y."/>
            <person name="Wang W."/>
            <person name="Li J."/>
            <person name="Wei F."/>
            <person name="Li H."/>
            <person name="Jian M."/>
            <person name="Li J."/>
            <person name="Zhang Z."/>
            <person name="Nielsen R."/>
            <person name="Li D."/>
            <person name="Gu W."/>
            <person name="Yang Z."/>
            <person name="Xuan Z."/>
            <person name="Ryder O.A."/>
            <person name="Leung F.C."/>
            <person name="Zhou Y."/>
            <person name="Cao J."/>
            <person name="Sun X."/>
            <person name="Fu Y."/>
            <person name="Fang X."/>
            <person name="Guo X."/>
            <person name="Wang B."/>
            <person name="Hou R."/>
            <person name="Shen F."/>
            <person name="Mu B."/>
            <person name="Ni P."/>
            <person name="Lin R."/>
            <person name="Qian W."/>
            <person name="Wang G."/>
            <person name="Yu C."/>
            <person name="Nie W."/>
            <person name="Wang J."/>
            <person name="Wu Z."/>
            <person name="Liang H."/>
            <person name="Min J."/>
            <person name="Wu Q."/>
            <person name="Cheng S."/>
            <person name="Ruan J."/>
            <person name="Wang M."/>
            <person name="Shi Z."/>
            <person name="Wen M."/>
            <person name="Liu B."/>
            <person name="Ren X."/>
            <person name="Zheng H."/>
            <person name="Dong D."/>
            <person name="Cook K."/>
            <person name="Shan G."/>
            <person name="Zhang H."/>
            <person name="Kosiol C."/>
            <person name="Xie X."/>
            <person name="Lu Z."/>
            <person name="Zheng H."/>
            <person name="Li Y."/>
            <person name="Steiner C.C."/>
            <person name="Lam T.T."/>
            <person name="Lin S."/>
            <person name="Zhang Q."/>
            <person name="Li G."/>
            <person name="Tian J."/>
            <person name="Gong T."/>
            <person name="Liu H."/>
            <person name="Zhang D."/>
            <person name="Fang L."/>
            <person name="Ye C."/>
            <person name="Zhang J."/>
            <person name="Hu W."/>
            <person name="Xu A."/>
            <person name="Ren Y."/>
            <person name="Zhang G."/>
            <person name="Bruford M.W."/>
            <person name="Li Q."/>
            <person name="Ma L."/>
            <person name="Guo Y."/>
            <person name="An N."/>
            <person name="Hu Y."/>
            <person name="Zheng Y."/>
            <person name="Shi Y."/>
            <person name="Li Z."/>
            <person name="Liu Q."/>
            <person name="Chen Y."/>
            <person name="Zhao J."/>
            <person name="Qu N."/>
            <person name="Zhao S."/>
            <person name="Tian F."/>
            <person name="Wang X."/>
            <person name="Wang H."/>
            <person name="Xu L."/>
            <person name="Liu X."/>
            <person name="Vinar T."/>
            <person name="Wang Y."/>
            <person name="Lam T.W."/>
            <person name="Yiu S.M."/>
            <person name="Liu S."/>
            <person name="Zhang H."/>
            <person name="Li D."/>
            <person name="Huang Y."/>
            <person name="Wang X."/>
            <person name="Yang G."/>
            <person name="Jiang Z."/>
            <person name="Wang J."/>
            <person name="Qin N."/>
            <person name="Li L."/>
            <person name="Li J."/>
            <person name="Bolund L."/>
            <person name="Kristiansen K."/>
            <person name="Wong G.K."/>
            <person name="Olson M."/>
            <person name="Zhang X."/>
            <person name="Li S."/>
            <person name="Yang H."/>
            <person name="Wang J."/>
            <person name="Wang J."/>
        </authorList>
    </citation>
    <scope>NUCLEOTIDE SEQUENCE [LARGE SCALE GENOMIC DNA]</scope>
</reference>
<dbReference type="eggNOG" id="KOG1208">
    <property type="taxonomic scope" value="Eukaryota"/>
</dbReference>
<dbReference type="STRING" id="9646.ENSAMEP00000007254"/>
<dbReference type="PANTHER" id="PTHR43963:SF2">
    <property type="entry name" value="CARBONYL REDUCTASE [NADPH] 1"/>
    <property type="match status" value="1"/>
</dbReference>
<keyword evidence="2" id="KW-0521">NADP</keyword>
<keyword evidence="5" id="KW-1185">Reference proteome</keyword>
<dbReference type="SUPFAM" id="SSF51735">
    <property type="entry name" value="NAD(P)-binding Rossmann-fold domains"/>
    <property type="match status" value="1"/>
</dbReference>
<name>G1LJZ4_AILME</name>
<protein>
    <recommendedName>
        <fullName evidence="6">Carbonyl reductase 1</fullName>
    </recommendedName>
</protein>
<dbReference type="GO" id="GO:0004090">
    <property type="term" value="F:carbonyl reductase (NADPH) activity"/>
    <property type="evidence" value="ECO:0007669"/>
    <property type="project" value="TreeGrafter"/>
</dbReference>
<dbReference type="Ensembl" id="ENSAMET00000007560.2">
    <property type="protein sequence ID" value="ENSAMEP00000007254.2"/>
    <property type="gene ID" value="ENSAMEG00000006889.2"/>
</dbReference>
<evidence type="ECO:0000256" key="1">
    <source>
        <dbReference type="ARBA" id="ARBA00006484"/>
    </source>
</evidence>
<dbReference type="Pfam" id="PF00106">
    <property type="entry name" value="adh_short"/>
    <property type="match status" value="1"/>
</dbReference>
<dbReference type="HOGENOM" id="CLU_010194_9_10_1"/>
<dbReference type="InterPro" id="IPR036291">
    <property type="entry name" value="NAD(P)-bd_dom_sf"/>
</dbReference>
<reference evidence="4" key="2">
    <citation type="submission" date="2025-08" db="UniProtKB">
        <authorList>
            <consortium name="Ensembl"/>
        </authorList>
    </citation>
    <scope>IDENTIFICATION</scope>
</reference>
<evidence type="ECO:0000256" key="2">
    <source>
        <dbReference type="ARBA" id="ARBA00022857"/>
    </source>
</evidence>
<evidence type="ECO:0008006" key="6">
    <source>
        <dbReference type="Google" id="ProtNLM"/>
    </source>
</evidence>
<proteinExistence type="inferred from homology"/>
<reference evidence="4" key="3">
    <citation type="submission" date="2025-09" db="UniProtKB">
        <authorList>
            <consortium name="Ensembl"/>
        </authorList>
    </citation>
    <scope>IDENTIFICATION</scope>
</reference>
<dbReference type="InterPro" id="IPR002347">
    <property type="entry name" value="SDR_fam"/>
</dbReference>
<dbReference type="Proteomes" id="UP000008912">
    <property type="component" value="Unassembled WGS sequence"/>
</dbReference>
<sequence length="161" mass="17858">MSLALRLALVTRTNKGISFAIVRNLCQQFSGDLVMRGQAAVQQLQAEGLSPRFHLLDTNDLQSIQVLQDFLRKKYGGLDVLVNNAGIAFKHGDPTPLHIQAEVTMKTNFFGTRAVCTELLHQRPLTHWSLTTGSVLSFKSSFKSLLREAFTDCMPLTGEIP</sequence>